<feature type="domain" description="Nucleolar 27S pre-rRNA processing Urb2/Npa2 C-terminal" evidence="1">
    <location>
        <begin position="786"/>
        <end position="928"/>
    </location>
</feature>
<dbReference type="PANTHER" id="PTHR15682">
    <property type="entry name" value="UNHEALTHY RIBOSOME BIOGENESIS PROTEIN 2 HOMOLOG"/>
    <property type="match status" value="1"/>
</dbReference>
<evidence type="ECO:0000313" key="2">
    <source>
        <dbReference type="EMBL" id="KAB2600716.1"/>
    </source>
</evidence>
<dbReference type="GO" id="GO:0042254">
    <property type="term" value="P:ribosome biogenesis"/>
    <property type="evidence" value="ECO:0007669"/>
    <property type="project" value="TreeGrafter"/>
</dbReference>
<dbReference type="GO" id="GO:0005730">
    <property type="term" value="C:nucleolus"/>
    <property type="evidence" value="ECO:0007669"/>
    <property type="project" value="TreeGrafter"/>
</dbReference>
<dbReference type="EMBL" id="SMOL01000714">
    <property type="protein sequence ID" value="KAB2600716.1"/>
    <property type="molecule type" value="Genomic_DNA"/>
</dbReference>
<dbReference type="AlphaFoldDB" id="A0A5N5FC86"/>
<name>A0A5N5FC86_9ROSA</name>
<accession>A0A5N5FC86</accession>
<reference evidence="2 3" key="1">
    <citation type="submission" date="2019-09" db="EMBL/GenBank/DDBJ databases">
        <authorList>
            <person name="Ou C."/>
        </authorList>
    </citation>
    <scope>NUCLEOTIDE SEQUENCE [LARGE SCALE GENOMIC DNA]</scope>
    <source>
        <strain evidence="2">S2</strain>
        <tissue evidence="2">Leaf</tissue>
    </source>
</reference>
<dbReference type="OrthoDB" id="160374at2759"/>
<sequence>MSGAASGNIDFKTSPNWPKVLNELENSSAVVSSDKHNIFDCSSVANSVTHSSDKLLAGSCKEQKALPSNIMKFTACRSLLNLLCHMPKGHLTSRSISLYVTSILNLERLLVGGLLDCQNALNSHHYHKLFRLFVSCRKALKHVILACEEQTVASQASHASVFLEDTFPILWLYKSVYAFLGTQESFSKDNRRPFNEMILMDHTFFVFLTSSKYQLNHAVHLPKAAELNAEPVYEHSNSSESDQCLDPFKCIEARKCVAIIANSLTEQMQSLLFNLKGGPYNGKLGIDVDALNLNKNSDHEANSSQWKLEPITELNLCINVFAESARVLLQMLLFDDNQRSRTLCDARNVQKTDCNVDSGAEEILPEGTGVETDIARGRLHNESGAAMTCSASPDIHGNSGSGSVRRRKLHLKGAVLAASALTDVDSFELQFLNKPLLRRLLKDDYPDASFLFRQLFVASSAMLRLSLHMNSAPLTPSLVHIFTGITQLLLLESVDMDQVPHFFYFVCLDGVLKYVEELANHFPLTNPTLTRNLYDKMVQLQLQALGKYITLQGKRATLVSHETESSTKMIHCPMGFSEAFLSGWPYLLDELKARLTSSFTVFIKKPSELHLLCALQAIKRVGVREGVYGGKVSSFVAAGLDCLDLVLEFVSGRKRLKVVQRHIPSFIGSAFNVILHLQSPVILYERVIQRKGNTNNDPDPGSVILMSLFQDFHLLKLPEAPVPDDSSTIPNKQVSNPVASLHFSGIDRQYSVDLFSACCRLLHNVGNNQMLNAEYSCNRCFEISSECEWCVAILEASVRVLLHCSETVDADAVFKKGFFSWEVAEGVKCAGSLRRIYKEIRHQKDVFGPHCAQFLSNYVWIYSGYGPRKTGIKREIDEALRPGVYALIDTCSPDDLQRLHTIFGEGPCRNTLAALKHDYELNFQYRGKV</sequence>
<dbReference type="Proteomes" id="UP000327157">
    <property type="component" value="Unassembled WGS sequence"/>
</dbReference>
<comment type="caution">
    <text evidence="2">The sequence shown here is derived from an EMBL/GenBank/DDBJ whole genome shotgun (WGS) entry which is preliminary data.</text>
</comment>
<dbReference type="InterPro" id="IPR052609">
    <property type="entry name" value="Ribosome_Biogenesis_Reg"/>
</dbReference>
<keyword evidence="3" id="KW-1185">Reference proteome</keyword>
<protein>
    <recommendedName>
        <fullName evidence="1">Nucleolar 27S pre-rRNA processing Urb2/Npa2 C-terminal domain-containing protein</fullName>
    </recommendedName>
</protein>
<reference evidence="2 3" key="2">
    <citation type="submission" date="2019-11" db="EMBL/GenBank/DDBJ databases">
        <title>A de novo genome assembly of a pear dwarfing rootstock.</title>
        <authorList>
            <person name="Wang F."/>
            <person name="Wang J."/>
            <person name="Li S."/>
            <person name="Zhang Y."/>
            <person name="Fang M."/>
            <person name="Ma L."/>
            <person name="Zhao Y."/>
            <person name="Jiang S."/>
        </authorList>
    </citation>
    <scope>NUCLEOTIDE SEQUENCE [LARGE SCALE GENOMIC DNA]</scope>
    <source>
        <strain evidence="2">S2</strain>
        <tissue evidence="2">Leaf</tissue>
    </source>
</reference>
<dbReference type="Pfam" id="PF10441">
    <property type="entry name" value="Urb2"/>
    <property type="match status" value="1"/>
</dbReference>
<proteinExistence type="predicted"/>
<evidence type="ECO:0000259" key="1">
    <source>
        <dbReference type="Pfam" id="PF10441"/>
    </source>
</evidence>
<dbReference type="InterPro" id="IPR018849">
    <property type="entry name" value="Urb2/Npa2_C"/>
</dbReference>
<gene>
    <name evidence="2" type="ORF">D8674_038447</name>
</gene>
<dbReference type="PANTHER" id="PTHR15682:SF2">
    <property type="entry name" value="UNHEALTHY RIBOSOME BIOGENESIS PROTEIN 2 HOMOLOG"/>
    <property type="match status" value="1"/>
</dbReference>
<evidence type="ECO:0000313" key="3">
    <source>
        <dbReference type="Proteomes" id="UP000327157"/>
    </source>
</evidence>
<organism evidence="2 3">
    <name type="scientific">Pyrus ussuriensis x Pyrus communis</name>
    <dbReference type="NCBI Taxonomy" id="2448454"/>
    <lineage>
        <taxon>Eukaryota</taxon>
        <taxon>Viridiplantae</taxon>
        <taxon>Streptophyta</taxon>
        <taxon>Embryophyta</taxon>
        <taxon>Tracheophyta</taxon>
        <taxon>Spermatophyta</taxon>
        <taxon>Magnoliopsida</taxon>
        <taxon>eudicotyledons</taxon>
        <taxon>Gunneridae</taxon>
        <taxon>Pentapetalae</taxon>
        <taxon>rosids</taxon>
        <taxon>fabids</taxon>
        <taxon>Rosales</taxon>
        <taxon>Rosaceae</taxon>
        <taxon>Amygdaloideae</taxon>
        <taxon>Maleae</taxon>
        <taxon>Pyrus</taxon>
    </lineage>
</organism>